<dbReference type="ExpressionAtlas" id="A0A0Q3ECA5">
    <property type="expression patterns" value="baseline"/>
</dbReference>
<feature type="region of interest" description="Disordered" evidence="1">
    <location>
        <begin position="33"/>
        <end position="71"/>
    </location>
</feature>
<sequence>MDLTRRRRDGVPSVVDPSFRGLFEACYRSKQGGMGTETGNGKEEAMKNGLDVTGMPLPSSSHSSVHSAGSDPQLKQMLDCLKSTKCPAVINYGASWCGVCSQILRPFCRTYDTPRPSTFTGMEKGWMRCLVQEKRDCMIGCGYIHDSD</sequence>
<evidence type="ECO:0008006" key="5">
    <source>
        <dbReference type="Google" id="ProtNLM"/>
    </source>
</evidence>
<evidence type="ECO:0000313" key="3">
    <source>
        <dbReference type="EnsemblPlants" id="KQJ84020"/>
    </source>
</evidence>
<reference evidence="2" key="2">
    <citation type="submission" date="2017-06" db="EMBL/GenBank/DDBJ databases">
        <title>WGS assembly of Brachypodium distachyon.</title>
        <authorList>
            <consortium name="The International Brachypodium Initiative"/>
            <person name="Lucas S."/>
            <person name="Harmon-Smith M."/>
            <person name="Lail K."/>
            <person name="Tice H."/>
            <person name="Grimwood J."/>
            <person name="Bruce D."/>
            <person name="Barry K."/>
            <person name="Shu S."/>
            <person name="Lindquist E."/>
            <person name="Wang M."/>
            <person name="Pitluck S."/>
            <person name="Vogel J.P."/>
            <person name="Garvin D.F."/>
            <person name="Mockler T.C."/>
            <person name="Schmutz J."/>
            <person name="Rokhsar D."/>
            <person name="Bevan M.W."/>
        </authorList>
    </citation>
    <scope>NUCLEOTIDE SEQUENCE</scope>
    <source>
        <strain evidence="2">Bd21</strain>
    </source>
</reference>
<proteinExistence type="predicted"/>
<dbReference type="InterPro" id="IPR044193">
    <property type="entry name" value="TRL33"/>
</dbReference>
<dbReference type="Proteomes" id="UP000008810">
    <property type="component" value="Chromosome 5"/>
</dbReference>
<organism evidence="2">
    <name type="scientific">Brachypodium distachyon</name>
    <name type="common">Purple false brome</name>
    <name type="synonym">Trachynia distachya</name>
    <dbReference type="NCBI Taxonomy" id="15368"/>
    <lineage>
        <taxon>Eukaryota</taxon>
        <taxon>Viridiplantae</taxon>
        <taxon>Streptophyta</taxon>
        <taxon>Embryophyta</taxon>
        <taxon>Tracheophyta</taxon>
        <taxon>Spermatophyta</taxon>
        <taxon>Magnoliopsida</taxon>
        <taxon>Liliopsida</taxon>
        <taxon>Poales</taxon>
        <taxon>Poaceae</taxon>
        <taxon>BOP clade</taxon>
        <taxon>Pooideae</taxon>
        <taxon>Stipodae</taxon>
        <taxon>Brachypodieae</taxon>
        <taxon>Brachypodium</taxon>
    </lineage>
</organism>
<evidence type="ECO:0000313" key="4">
    <source>
        <dbReference type="Proteomes" id="UP000008810"/>
    </source>
</evidence>
<evidence type="ECO:0000256" key="1">
    <source>
        <dbReference type="SAM" id="MobiDB-lite"/>
    </source>
</evidence>
<dbReference type="Gramene" id="KQJ84020">
    <property type="protein sequence ID" value="KQJ84020"/>
    <property type="gene ID" value="BRADI_5g18200v3"/>
</dbReference>
<name>A0A0Q3ECA5_BRADI</name>
<dbReference type="EMBL" id="CM000884">
    <property type="protein sequence ID" value="KQJ84020.1"/>
    <property type="molecule type" value="Genomic_DNA"/>
</dbReference>
<keyword evidence="4" id="KW-1185">Reference proteome</keyword>
<reference evidence="3" key="3">
    <citation type="submission" date="2018-08" db="UniProtKB">
        <authorList>
            <consortium name="EnsemblPlants"/>
        </authorList>
    </citation>
    <scope>IDENTIFICATION</scope>
    <source>
        <strain evidence="3">cv. Bd21</strain>
    </source>
</reference>
<dbReference type="PANTHER" id="PTHR47571:SF1">
    <property type="entry name" value="THIOREDOXIN-LIKE 3-3"/>
    <property type="match status" value="1"/>
</dbReference>
<dbReference type="PANTHER" id="PTHR47571">
    <property type="entry name" value="THIOREDOXIN-LIKE 3-3"/>
    <property type="match status" value="1"/>
</dbReference>
<reference evidence="2 3" key="1">
    <citation type="journal article" date="2010" name="Nature">
        <title>Genome sequencing and analysis of the model grass Brachypodium distachyon.</title>
        <authorList>
            <consortium name="International Brachypodium Initiative"/>
        </authorList>
    </citation>
    <scope>NUCLEOTIDE SEQUENCE [LARGE SCALE GENOMIC DNA]</scope>
    <source>
        <strain evidence="2">Bd21</strain>
        <strain evidence="3">cv. Bd21</strain>
    </source>
</reference>
<accession>A0A0Q3ECA5</accession>
<dbReference type="AlphaFoldDB" id="A0A0Q3ECA5"/>
<gene>
    <name evidence="3" type="primary">LOC100845046</name>
    <name evidence="2" type="ORF">BRADI_5g18200v3</name>
</gene>
<dbReference type="EnsemblPlants" id="KQJ84020">
    <property type="protein sequence ID" value="KQJ84020"/>
    <property type="gene ID" value="BRADI_5g18200v3"/>
</dbReference>
<dbReference type="OrthoDB" id="2121326at2759"/>
<protein>
    <recommendedName>
        <fullName evidence="5">Thioredoxin domain-containing protein</fullName>
    </recommendedName>
</protein>
<evidence type="ECO:0000313" key="2">
    <source>
        <dbReference type="EMBL" id="KQJ84020.1"/>
    </source>
</evidence>